<feature type="domain" description="HTH merR-type" evidence="2">
    <location>
        <begin position="1"/>
        <end position="70"/>
    </location>
</feature>
<dbReference type="GO" id="GO:0003677">
    <property type="term" value="F:DNA binding"/>
    <property type="evidence" value="ECO:0007669"/>
    <property type="project" value="UniProtKB-KW"/>
</dbReference>
<protein>
    <recommendedName>
        <fullName evidence="2">HTH merR-type domain-containing protein</fullName>
    </recommendedName>
</protein>
<dbReference type="Gene3D" id="1.10.1660.10">
    <property type="match status" value="1"/>
</dbReference>
<dbReference type="SMART" id="SM00422">
    <property type="entry name" value="HTH_MERR"/>
    <property type="match status" value="1"/>
</dbReference>
<dbReference type="OrthoDB" id="5242095at2"/>
<dbReference type="PANTHER" id="PTHR30204">
    <property type="entry name" value="REDOX-CYCLING DRUG-SENSING TRANSCRIPTIONAL ACTIVATOR SOXR"/>
    <property type="match status" value="1"/>
</dbReference>
<name>A0A7K0BPP9_9ACTN</name>
<dbReference type="AlphaFoldDB" id="A0A7K0BPP9"/>
<dbReference type="PRINTS" id="PR00040">
    <property type="entry name" value="HTHMERR"/>
</dbReference>
<dbReference type="EMBL" id="WEGH01000001">
    <property type="protein sequence ID" value="MQY03107.1"/>
    <property type="molecule type" value="Genomic_DNA"/>
</dbReference>
<evidence type="ECO:0000256" key="1">
    <source>
        <dbReference type="ARBA" id="ARBA00023125"/>
    </source>
</evidence>
<sequence length="210" mass="23469">MQISELSDRSGLTVQAIKYYIREGLLPKGTSATATRADYDRRHLERLRLIRALRELGELPVATIRRIVAMVEDERVGLGELFRTAQHALGPAVHCPPDDPDRRAAHRDVQDLLGELGWRVSPRAPARDLLAHSFVELRRLGFPITLTDLRPYIRAASDVAEHGLGRVAGGEPRTRSMHCMLVSTVLYEQVLTALHRLAQEDAAARRFGDA</sequence>
<organism evidence="3 4">
    <name type="scientific">Actinomadura macrotermitis</name>
    <dbReference type="NCBI Taxonomy" id="2585200"/>
    <lineage>
        <taxon>Bacteria</taxon>
        <taxon>Bacillati</taxon>
        <taxon>Actinomycetota</taxon>
        <taxon>Actinomycetes</taxon>
        <taxon>Streptosporangiales</taxon>
        <taxon>Thermomonosporaceae</taxon>
        <taxon>Actinomadura</taxon>
    </lineage>
</organism>
<dbReference type="InterPro" id="IPR047057">
    <property type="entry name" value="MerR_fam"/>
</dbReference>
<keyword evidence="1" id="KW-0238">DNA-binding</keyword>
<dbReference type="GO" id="GO:0003700">
    <property type="term" value="F:DNA-binding transcription factor activity"/>
    <property type="evidence" value="ECO:0007669"/>
    <property type="project" value="InterPro"/>
</dbReference>
<evidence type="ECO:0000313" key="4">
    <source>
        <dbReference type="Proteomes" id="UP000487268"/>
    </source>
</evidence>
<dbReference type="PROSITE" id="PS50937">
    <property type="entry name" value="HTH_MERR_2"/>
    <property type="match status" value="1"/>
</dbReference>
<keyword evidence="4" id="KW-1185">Reference proteome</keyword>
<evidence type="ECO:0000313" key="3">
    <source>
        <dbReference type="EMBL" id="MQY03107.1"/>
    </source>
</evidence>
<dbReference type="InterPro" id="IPR009061">
    <property type="entry name" value="DNA-bd_dom_put_sf"/>
</dbReference>
<dbReference type="Proteomes" id="UP000487268">
    <property type="component" value="Unassembled WGS sequence"/>
</dbReference>
<dbReference type="RefSeq" id="WP_153531120.1">
    <property type="nucleotide sequence ID" value="NZ_WEGH01000001.1"/>
</dbReference>
<gene>
    <name evidence="3" type="ORF">ACRB68_11450</name>
</gene>
<reference evidence="3 4" key="1">
    <citation type="submission" date="2019-10" db="EMBL/GenBank/DDBJ databases">
        <title>Actinomadura rubteroloni sp. nov. and Actinomadura macrotermitis sp. nov., isolated from the gut of fungus growing-termite Macrotermes natalensis.</title>
        <authorList>
            <person name="Benndorf R."/>
            <person name="Martin K."/>
            <person name="Kuefner M."/>
            <person name="De Beer W."/>
            <person name="Kaster A.-K."/>
            <person name="Vollmers J."/>
            <person name="Poulsen M."/>
            <person name="Beemelmanns C."/>
        </authorList>
    </citation>
    <scope>NUCLEOTIDE SEQUENCE [LARGE SCALE GENOMIC DNA]</scope>
    <source>
        <strain evidence="3 4">RB68</strain>
    </source>
</reference>
<proteinExistence type="predicted"/>
<dbReference type="InterPro" id="IPR000551">
    <property type="entry name" value="MerR-type_HTH_dom"/>
</dbReference>
<accession>A0A7K0BPP9</accession>
<evidence type="ECO:0000259" key="2">
    <source>
        <dbReference type="PROSITE" id="PS50937"/>
    </source>
</evidence>
<dbReference type="PANTHER" id="PTHR30204:SF98">
    <property type="entry name" value="HTH-TYPE TRANSCRIPTIONAL REGULATOR ADHR"/>
    <property type="match status" value="1"/>
</dbReference>
<dbReference type="Pfam" id="PF13411">
    <property type="entry name" value="MerR_1"/>
    <property type="match status" value="1"/>
</dbReference>
<comment type="caution">
    <text evidence="3">The sequence shown here is derived from an EMBL/GenBank/DDBJ whole genome shotgun (WGS) entry which is preliminary data.</text>
</comment>
<dbReference type="SUPFAM" id="SSF46955">
    <property type="entry name" value="Putative DNA-binding domain"/>
    <property type="match status" value="1"/>
</dbReference>